<keyword evidence="4 7" id="KW-1133">Transmembrane helix</keyword>
<evidence type="ECO:0000256" key="4">
    <source>
        <dbReference type="ARBA" id="ARBA00022989"/>
    </source>
</evidence>
<dbReference type="AlphaFoldDB" id="A0ABC8R2Z5"/>
<evidence type="ECO:0000256" key="5">
    <source>
        <dbReference type="ARBA" id="ARBA00023136"/>
    </source>
</evidence>
<dbReference type="Gene3D" id="1.20.1250.20">
    <property type="entry name" value="MFS general substrate transporter like domains"/>
    <property type="match status" value="1"/>
</dbReference>
<feature type="transmembrane region" description="Helical" evidence="7">
    <location>
        <begin position="162"/>
        <end position="180"/>
    </location>
</feature>
<organism evidence="8 9">
    <name type="scientific">Ilex paraguariensis</name>
    <name type="common">yerba mate</name>
    <dbReference type="NCBI Taxonomy" id="185542"/>
    <lineage>
        <taxon>Eukaryota</taxon>
        <taxon>Viridiplantae</taxon>
        <taxon>Streptophyta</taxon>
        <taxon>Embryophyta</taxon>
        <taxon>Tracheophyta</taxon>
        <taxon>Spermatophyta</taxon>
        <taxon>Magnoliopsida</taxon>
        <taxon>eudicotyledons</taxon>
        <taxon>Gunneridae</taxon>
        <taxon>Pentapetalae</taxon>
        <taxon>asterids</taxon>
        <taxon>campanulids</taxon>
        <taxon>Aquifoliales</taxon>
        <taxon>Aquifoliaceae</taxon>
        <taxon>Ilex</taxon>
    </lineage>
</organism>
<sequence length="251" mass="27903">MPRLGWRWLLAVSSVPSFTVLLFYGFAPESPRYLCLKGRTSDAENVFKKIAMVNQTKLPSGVLVCDQMTKPDEEFAPLENTQLLSSKKNQTTVSKSFFSSLTLFSSKLMNTTLLLWVVYFGNAFSYYGIILLTSELSSSQGSCGSIALHSENSVDASLYRDVFVTSFAELPGLVLSAILVDRIGRKLSMALMFVLGCIFLLPLVIHQHEILTTLLLFGARMCIIGTFTIAGIYCPEEFRFFSSHSRLRDGA</sequence>
<dbReference type="GO" id="GO:0016020">
    <property type="term" value="C:membrane"/>
    <property type="evidence" value="ECO:0007669"/>
    <property type="project" value="UniProtKB-SubCell"/>
</dbReference>
<evidence type="ECO:0000256" key="6">
    <source>
        <dbReference type="ARBA" id="ARBA00044504"/>
    </source>
</evidence>
<comment type="subcellular location">
    <subcellularLocation>
        <location evidence="1">Membrane</location>
        <topology evidence="1">Multi-pass membrane protein</topology>
    </subcellularLocation>
</comment>
<evidence type="ECO:0000256" key="3">
    <source>
        <dbReference type="ARBA" id="ARBA00022692"/>
    </source>
</evidence>
<evidence type="ECO:0008006" key="10">
    <source>
        <dbReference type="Google" id="ProtNLM"/>
    </source>
</evidence>
<protein>
    <recommendedName>
        <fullName evidence="10">Major facilitator superfamily (MFS) profile domain-containing protein</fullName>
    </recommendedName>
</protein>
<evidence type="ECO:0000256" key="1">
    <source>
        <dbReference type="ARBA" id="ARBA00004141"/>
    </source>
</evidence>
<evidence type="ECO:0000256" key="7">
    <source>
        <dbReference type="SAM" id="Phobius"/>
    </source>
</evidence>
<feature type="transmembrane region" description="Helical" evidence="7">
    <location>
        <begin position="211"/>
        <end position="234"/>
    </location>
</feature>
<dbReference type="PANTHER" id="PTHR23511:SF5">
    <property type="entry name" value="MAJOR FACILITATOR-TYPE TRANSPORTER HXNZ-RELATED"/>
    <property type="match status" value="1"/>
</dbReference>
<comment type="caution">
    <text evidence="8">The sequence shown here is derived from an EMBL/GenBank/DDBJ whole genome shotgun (WGS) entry which is preliminary data.</text>
</comment>
<comment type="similarity">
    <text evidence="6">Belongs to the major facilitator superfamily. Phosphate:H(+) symporter (TC 2.A.1.9) family.</text>
</comment>
<evidence type="ECO:0000313" key="9">
    <source>
        <dbReference type="Proteomes" id="UP001642360"/>
    </source>
</evidence>
<reference evidence="8 9" key="1">
    <citation type="submission" date="2024-02" db="EMBL/GenBank/DDBJ databases">
        <authorList>
            <person name="Vignale AGUSTIN F."/>
            <person name="Sosa J E."/>
            <person name="Modenutti C."/>
        </authorList>
    </citation>
    <scope>NUCLEOTIDE SEQUENCE [LARGE SCALE GENOMIC DNA]</scope>
</reference>
<keyword evidence="2" id="KW-0813">Transport</keyword>
<dbReference type="InterPro" id="IPR036259">
    <property type="entry name" value="MFS_trans_sf"/>
</dbReference>
<dbReference type="PANTHER" id="PTHR23511">
    <property type="entry name" value="SYNAPTIC VESICLE GLYCOPROTEIN 2"/>
    <property type="match status" value="1"/>
</dbReference>
<keyword evidence="5 7" id="KW-0472">Membrane</keyword>
<feature type="transmembrane region" description="Helical" evidence="7">
    <location>
        <begin position="113"/>
        <end position="132"/>
    </location>
</feature>
<keyword evidence="3 7" id="KW-0812">Transmembrane</keyword>
<proteinExistence type="inferred from homology"/>
<dbReference type="InterPro" id="IPR005828">
    <property type="entry name" value="MFS_sugar_transport-like"/>
</dbReference>
<evidence type="ECO:0000313" key="8">
    <source>
        <dbReference type="EMBL" id="CAK9138377.1"/>
    </source>
</evidence>
<feature type="transmembrane region" description="Helical" evidence="7">
    <location>
        <begin position="187"/>
        <end position="205"/>
    </location>
</feature>
<keyword evidence="9" id="KW-1185">Reference proteome</keyword>
<dbReference type="Pfam" id="PF00083">
    <property type="entry name" value="Sugar_tr"/>
    <property type="match status" value="1"/>
</dbReference>
<dbReference type="Proteomes" id="UP001642360">
    <property type="component" value="Unassembled WGS sequence"/>
</dbReference>
<name>A0ABC8R2Z5_9AQUA</name>
<dbReference type="EMBL" id="CAUOFW020000884">
    <property type="protein sequence ID" value="CAK9138377.1"/>
    <property type="molecule type" value="Genomic_DNA"/>
</dbReference>
<gene>
    <name evidence="8" type="ORF">ILEXP_LOCUS5715</name>
</gene>
<dbReference type="SUPFAM" id="SSF103473">
    <property type="entry name" value="MFS general substrate transporter"/>
    <property type="match status" value="1"/>
</dbReference>
<accession>A0ABC8R2Z5</accession>
<evidence type="ECO:0000256" key="2">
    <source>
        <dbReference type="ARBA" id="ARBA00022448"/>
    </source>
</evidence>
<feature type="transmembrane region" description="Helical" evidence="7">
    <location>
        <begin position="6"/>
        <end position="27"/>
    </location>
</feature>